<feature type="compositionally biased region" description="Basic and acidic residues" evidence="3">
    <location>
        <begin position="118"/>
        <end position="133"/>
    </location>
</feature>
<dbReference type="EMBL" id="CYYV01000007">
    <property type="protein sequence ID" value="CUO25133.1"/>
    <property type="molecule type" value="Genomic_DNA"/>
</dbReference>
<organism evidence="4 5">
    <name type="scientific">Fusicatenibacter saccharivorans</name>
    <dbReference type="NCBI Taxonomy" id="1150298"/>
    <lineage>
        <taxon>Bacteria</taxon>
        <taxon>Bacillati</taxon>
        <taxon>Bacillota</taxon>
        <taxon>Clostridia</taxon>
        <taxon>Lachnospirales</taxon>
        <taxon>Lachnospiraceae</taxon>
        <taxon>Fusicatenibacter</taxon>
    </lineage>
</organism>
<dbReference type="HAMAP" id="MF_01074">
    <property type="entry name" value="LarC"/>
    <property type="match status" value="1"/>
</dbReference>
<dbReference type="AlphaFoldDB" id="A0A174DI31"/>
<comment type="function">
    <text evidence="2">Involved in the biosynthesis of a nickel-pincer cofactor ((SCS)Ni(II) pincer complex). Binds Ni(2+), and functions in nickel delivery to pyridinium-3,5-bisthiocarboxylic acid mononucleotide (P2TMN), to form the mature cofactor. Is thus probably required for the activation of nickel-pincer cofactor-dependent enzymes.</text>
</comment>
<dbReference type="GO" id="GO:0016151">
    <property type="term" value="F:nickel cation binding"/>
    <property type="evidence" value="ECO:0007669"/>
    <property type="project" value="UniProtKB-UniRule"/>
</dbReference>
<dbReference type="PANTHER" id="PTHR36566:SF1">
    <property type="entry name" value="PYRIDINIUM-3,5-BISTHIOCARBOXYLIC ACID MONONUCLEOTIDE NICKEL INSERTION PROTEIN"/>
    <property type="match status" value="1"/>
</dbReference>
<dbReference type="Gene3D" id="3.30.70.1380">
    <property type="entry name" value="Transcriptional regulatory protein pf0864 domain like"/>
    <property type="match status" value="1"/>
</dbReference>
<comment type="catalytic activity">
    <reaction evidence="2">
        <text>Ni(II)-pyridinium-3,5-bisthiocarboxylate mononucleotide = pyridinium-3,5-bisthiocarboxylate mononucleotide + Ni(2+)</text>
        <dbReference type="Rhea" id="RHEA:54784"/>
        <dbReference type="ChEBI" id="CHEBI:49786"/>
        <dbReference type="ChEBI" id="CHEBI:137372"/>
        <dbReference type="ChEBI" id="CHEBI:137373"/>
        <dbReference type="EC" id="4.99.1.12"/>
    </reaction>
</comment>
<dbReference type="InterPro" id="IPR002822">
    <property type="entry name" value="Ni_insertion"/>
</dbReference>
<comment type="similarity">
    <text evidence="2">Belongs to the LarC family.</text>
</comment>
<dbReference type="GO" id="GO:0051604">
    <property type="term" value="P:protein maturation"/>
    <property type="evidence" value="ECO:0007669"/>
    <property type="project" value="UniProtKB-UniRule"/>
</dbReference>
<proteinExistence type="inferred from homology"/>
<dbReference type="Proteomes" id="UP000095706">
    <property type="component" value="Unassembled WGS sequence"/>
</dbReference>
<reference evidence="4 5" key="1">
    <citation type="submission" date="2015-09" db="EMBL/GenBank/DDBJ databases">
        <authorList>
            <consortium name="Pathogen Informatics"/>
        </authorList>
    </citation>
    <scope>NUCLEOTIDE SEQUENCE [LARGE SCALE GENOMIC DNA]</scope>
    <source>
        <strain evidence="4 5">2789STDY5608849</strain>
    </source>
</reference>
<dbReference type="GO" id="GO:0016829">
    <property type="term" value="F:lyase activity"/>
    <property type="evidence" value="ECO:0007669"/>
    <property type="project" value="UniProtKB-UniRule"/>
</dbReference>
<dbReference type="RefSeq" id="WP_055227516.1">
    <property type="nucleotide sequence ID" value="NZ_CAXSRP010000004.1"/>
</dbReference>
<evidence type="ECO:0000313" key="5">
    <source>
        <dbReference type="Proteomes" id="UP000095706"/>
    </source>
</evidence>
<keyword evidence="1 2" id="KW-0533">Nickel</keyword>
<name>A0A174DI31_9FIRM</name>
<evidence type="ECO:0000256" key="3">
    <source>
        <dbReference type="SAM" id="MobiDB-lite"/>
    </source>
</evidence>
<evidence type="ECO:0000256" key="1">
    <source>
        <dbReference type="ARBA" id="ARBA00022596"/>
    </source>
</evidence>
<dbReference type="PANTHER" id="PTHR36566">
    <property type="entry name" value="NICKEL INSERTION PROTEIN-RELATED"/>
    <property type="match status" value="1"/>
</dbReference>
<dbReference type="Pfam" id="PF01969">
    <property type="entry name" value="Ni_insertion"/>
    <property type="match status" value="1"/>
</dbReference>
<feature type="region of interest" description="Disordered" evidence="3">
    <location>
        <begin position="118"/>
        <end position="142"/>
    </location>
</feature>
<dbReference type="NCBIfam" id="TIGR00299">
    <property type="entry name" value="nickel pincer cofactor biosynthesis protein LarC"/>
    <property type="match status" value="1"/>
</dbReference>
<accession>A0A174DI31</accession>
<protein>
    <recommendedName>
        <fullName evidence="2">Pyridinium-3,5-bisthiocarboxylic acid mononucleotide nickel insertion protein</fullName>
        <shortName evidence="2">P2TMN nickel insertion protein</shortName>
        <ecNumber evidence="2">4.99.1.12</ecNumber>
    </recommendedName>
    <alternativeName>
        <fullName evidence="2">Nickel-pincer cofactor biosynthesis protein LarC</fullName>
    </alternativeName>
</protein>
<gene>
    <name evidence="2" type="primary">larC</name>
    <name evidence="4" type="ORF">ERS852406_01562</name>
</gene>
<evidence type="ECO:0000256" key="2">
    <source>
        <dbReference type="HAMAP-Rule" id="MF_01074"/>
    </source>
</evidence>
<keyword evidence="2" id="KW-0456">Lyase</keyword>
<dbReference type="EC" id="4.99.1.12" evidence="2"/>
<evidence type="ECO:0000313" key="4">
    <source>
        <dbReference type="EMBL" id="CUO25133.1"/>
    </source>
</evidence>
<sequence length="460" mass="50990">MSKSLYLECGSGISGDMTVAALLDLGADQEVLEKALASLQLPGYKAAVTRVKKSGLDACDFNVILDAEHENHDHDMAYLHGDMAEVHAHGEEHVHHHEHMHDHEYVHKHEHTHDHEHVHDQKHTHSHDQEHAGEHHHHHEHRGLPEILAIIRRGDLTPGARALAERIFQILAEAEAKAHGVPLDQVHFHEVGAVDSIVDIVAAAVCLDNLAPDEVIVTGLCEGSGFIRCQHGLIPVPVPAVLNIVQTHGLTLIPTGIKGELVTPTGAAIVAAIRTKEKLPSSFKCTKTGLGAGKRTYERPSLLRAMMLETEENDEKDTIWKLECNIDDCTGEALGYCMGKLLQAGARDVHYIPVYMKKNRPAYQLDVICEEEKRETLENIIFTETTTIGIRRCQMERTVMKREFATITTEYGDAAVKICRHGEIEKVYPEYESAALIAEKSGMPVGEAGAWIVQKYKEGK</sequence>